<dbReference type="Proteomes" id="UP001153076">
    <property type="component" value="Unassembled WGS sequence"/>
</dbReference>
<evidence type="ECO:0000313" key="3">
    <source>
        <dbReference type="Proteomes" id="UP001153076"/>
    </source>
</evidence>
<gene>
    <name evidence="2" type="ORF">Cgig2_023856</name>
</gene>
<organism evidence="2 3">
    <name type="scientific">Carnegiea gigantea</name>
    <dbReference type="NCBI Taxonomy" id="171969"/>
    <lineage>
        <taxon>Eukaryota</taxon>
        <taxon>Viridiplantae</taxon>
        <taxon>Streptophyta</taxon>
        <taxon>Embryophyta</taxon>
        <taxon>Tracheophyta</taxon>
        <taxon>Spermatophyta</taxon>
        <taxon>Magnoliopsida</taxon>
        <taxon>eudicotyledons</taxon>
        <taxon>Gunneridae</taxon>
        <taxon>Pentapetalae</taxon>
        <taxon>Caryophyllales</taxon>
        <taxon>Cactineae</taxon>
        <taxon>Cactaceae</taxon>
        <taxon>Cactoideae</taxon>
        <taxon>Echinocereeae</taxon>
        <taxon>Carnegiea</taxon>
    </lineage>
</organism>
<feature type="compositionally biased region" description="Acidic residues" evidence="1">
    <location>
        <begin position="48"/>
        <end position="61"/>
    </location>
</feature>
<comment type="caution">
    <text evidence="2">The sequence shown here is derived from an EMBL/GenBank/DDBJ whole genome shotgun (WGS) entry which is preliminary data.</text>
</comment>
<dbReference type="AlphaFoldDB" id="A0A9Q1GLA8"/>
<proteinExistence type="predicted"/>
<sequence>MLCLDLPALNFIKLVDFDVNTLAKKLKPHVDELADYVREIGNNKGDEISDDDSEDADFNEVEQEHSFNSDKGFDDMELEFDAESKMSFGREIIHGESDRNLVVNKKSTVFNKGVLWSRNRDESGIIIALNKIMPIARRRVCVIHLYKNFASSYLGNKYLYPIAWFHAYFYIAINAYSAYVHEKAIEQIKEKDATAYHWLRDTESLKHWARFKFDHILKHPNNTNNFVESFNHATLILGPIFIMLEDIRKLVGGRSVKRFEKA</sequence>
<evidence type="ECO:0000256" key="1">
    <source>
        <dbReference type="SAM" id="MobiDB-lite"/>
    </source>
</evidence>
<protein>
    <submittedName>
        <fullName evidence="2">Uncharacterized protein</fullName>
    </submittedName>
</protein>
<reference evidence="2" key="1">
    <citation type="submission" date="2022-04" db="EMBL/GenBank/DDBJ databases">
        <title>Carnegiea gigantea Genome sequencing and assembly v2.</title>
        <authorList>
            <person name="Copetti D."/>
            <person name="Sanderson M.J."/>
            <person name="Burquez A."/>
            <person name="Wojciechowski M.F."/>
        </authorList>
    </citation>
    <scope>NUCLEOTIDE SEQUENCE</scope>
    <source>
        <strain evidence="2">SGP5-SGP5p</strain>
        <tissue evidence="2">Aerial part</tissue>
    </source>
</reference>
<dbReference type="PANTHER" id="PTHR31973:SF197">
    <property type="entry name" value="SWIM-TYPE DOMAIN-CONTAINING PROTEIN"/>
    <property type="match status" value="1"/>
</dbReference>
<feature type="region of interest" description="Disordered" evidence="1">
    <location>
        <begin position="44"/>
        <end position="64"/>
    </location>
</feature>
<accession>A0A9Q1GLA8</accession>
<dbReference type="PANTHER" id="PTHR31973">
    <property type="entry name" value="POLYPROTEIN, PUTATIVE-RELATED"/>
    <property type="match status" value="1"/>
</dbReference>
<evidence type="ECO:0000313" key="2">
    <source>
        <dbReference type="EMBL" id="KAJ8421284.1"/>
    </source>
</evidence>
<keyword evidence="3" id="KW-1185">Reference proteome</keyword>
<dbReference type="EMBL" id="JAKOGI010002813">
    <property type="protein sequence ID" value="KAJ8421284.1"/>
    <property type="molecule type" value="Genomic_DNA"/>
</dbReference>
<dbReference type="OrthoDB" id="687700at2759"/>
<name>A0A9Q1GLA8_9CARY</name>